<dbReference type="PROSITE" id="PS00775">
    <property type="entry name" value="GLYCOSYL_HYDROL_F3"/>
    <property type="match status" value="1"/>
</dbReference>
<feature type="domain" description="Fibronectin type III-like" evidence="9">
    <location>
        <begin position="685"/>
        <end position="754"/>
    </location>
</feature>
<dbReference type="GO" id="GO:0009251">
    <property type="term" value="P:glucan catabolic process"/>
    <property type="evidence" value="ECO:0007669"/>
    <property type="project" value="TreeGrafter"/>
</dbReference>
<dbReference type="InterPro" id="IPR026891">
    <property type="entry name" value="Fn3-like"/>
</dbReference>
<keyword evidence="4 8" id="KW-0732">Signal</keyword>
<dbReference type="InterPro" id="IPR001764">
    <property type="entry name" value="Glyco_hydro_3_N"/>
</dbReference>
<dbReference type="InterPro" id="IPR036962">
    <property type="entry name" value="Glyco_hydro_3_N_sf"/>
</dbReference>
<comment type="catalytic activity">
    <reaction evidence="1">
        <text>Hydrolysis of terminal, non-reducing beta-D-glucosyl residues with release of beta-D-glucose.</text>
        <dbReference type="EC" id="3.2.1.21"/>
    </reaction>
</comment>
<organism evidence="10 11">
    <name type="scientific">Segatella maculosa OT 289</name>
    <dbReference type="NCBI Taxonomy" id="999422"/>
    <lineage>
        <taxon>Bacteria</taxon>
        <taxon>Pseudomonadati</taxon>
        <taxon>Bacteroidota</taxon>
        <taxon>Bacteroidia</taxon>
        <taxon>Bacteroidales</taxon>
        <taxon>Prevotellaceae</taxon>
        <taxon>Segatella</taxon>
    </lineage>
</organism>
<evidence type="ECO:0000313" key="10">
    <source>
        <dbReference type="EMBL" id="EHO73041.1"/>
    </source>
</evidence>
<evidence type="ECO:0000256" key="7">
    <source>
        <dbReference type="RuleBase" id="RU361161"/>
    </source>
</evidence>
<evidence type="ECO:0000256" key="2">
    <source>
        <dbReference type="ARBA" id="ARBA00005336"/>
    </source>
</evidence>
<sequence>MYKLILIFLSLGFAGNASAAKKPDYTNAKLPTEQRVKDLMSRMTLEEKVAQMCQYVGISHMIGAQQALTLQELETSDASGFYPGYTVERIREMTRKGLIGSFLHVVTAEEANYLQQLARQSRLKIPLFIAIDAMHGNGLYRGATVYPTPIGQAATFSPSLIERMSRQTAVELRACGVQWAFAPNVEIARDPRWGRVGETFGEDPYLSGCMGSATVRGLQTSKLQGQDKVLACMKHFVGGSLTTNGINGSPADMSERMLREVFLPPFIKCIDAGVMSLMPSHNDLSGIPCHGNRWLLNDLLRKELGFKGIIVSDWLDVERMSTLHTVVPTKEEAYLMGQAAGIDVHMHGPGFGECIIRAVEEGKINPKNIDDRVAEILKLKFDLGLFEQPFVDIKAIPKAVLTAEHRQTALDMARRSIVLLKNENQMLPLRRGRFSRIFITGHNADNQSTLGDWSFEQPEENVITVLEGIKAQEPDAQIDYLDVGRNVRSLTKPQIEEAVKRAKASELAILVVGENSMRYHWKEKTCGENSDRYELSLPGMQQQLVEAVVATGVPTIVILVNGRPLSTEWIANNVPAIVEAWEPGLLGGQALAEILYGKVSPSAKLPITIPRNAGQIGCYYNHKKSAYRFPYATGTTAPLYAFGYGLSYTTFRYSRPRLSTSAISVGDSARVSVDVTNTGTIDAEEVVQLYVRDDYSSATRPVKELKGFERIALKAGETKTVTFLITPESLSYYDAAMKYGVEPGTFTLMVGSSSRKEDLQSLRLTVGTNATVASSAQ</sequence>
<dbReference type="PRINTS" id="PR00133">
    <property type="entry name" value="GLHYDRLASE3"/>
</dbReference>
<evidence type="ECO:0000256" key="1">
    <source>
        <dbReference type="ARBA" id="ARBA00000448"/>
    </source>
</evidence>
<dbReference type="InterPro" id="IPR002772">
    <property type="entry name" value="Glyco_hydro_3_C"/>
</dbReference>
<dbReference type="OrthoDB" id="9805821at2"/>
<dbReference type="Proteomes" id="UP000003167">
    <property type="component" value="Unassembled WGS sequence"/>
</dbReference>
<comment type="caution">
    <text evidence="10">The sequence shown here is derived from an EMBL/GenBank/DDBJ whole genome shotgun (WGS) entry which is preliminary data.</text>
</comment>
<dbReference type="AlphaFoldDB" id="H1HKE0"/>
<dbReference type="SUPFAM" id="SSF52279">
    <property type="entry name" value="Beta-D-glucan exohydrolase, C-terminal domain"/>
    <property type="match status" value="1"/>
</dbReference>
<dbReference type="InterPro" id="IPR017853">
    <property type="entry name" value="GH"/>
</dbReference>
<evidence type="ECO:0000256" key="4">
    <source>
        <dbReference type="ARBA" id="ARBA00022729"/>
    </source>
</evidence>
<evidence type="ECO:0000313" key="11">
    <source>
        <dbReference type="Proteomes" id="UP000003167"/>
    </source>
</evidence>
<dbReference type="SMART" id="SM01217">
    <property type="entry name" value="Fn3_like"/>
    <property type="match status" value="1"/>
</dbReference>
<feature type="chain" id="PRO_5003551474" description="beta-glucosidase" evidence="8">
    <location>
        <begin position="20"/>
        <end position="777"/>
    </location>
</feature>
<dbReference type="Pfam" id="PF01915">
    <property type="entry name" value="Glyco_hydro_3_C"/>
    <property type="match status" value="1"/>
</dbReference>
<dbReference type="PANTHER" id="PTHR30620:SF16">
    <property type="entry name" value="LYSOSOMAL BETA GLUCOSIDASE"/>
    <property type="match status" value="1"/>
</dbReference>
<evidence type="ECO:0000256" key="3">
    <source>
        <dbReference type="ARBA" id="ARBA00012744"/>
    </source>
</evidence>
<comment type="similarity">
    <text evidence="2 7">Belongs to the glycosyl hydrolase 3 family.</text>
</comment>
<dbReference type="PANTHER" id="PTHR30620">
    <property type="entry name" value="PERIPLASMIC BETA-GLUCOSIDASE-RELATED"/>
    <property type="match status" value="1"/>
</dbReference>
<dbReference type="PATRIC" id="fig|999422.3.peg.647"/>
<dbReference type="InterPro" id="IPR019800">
    <property type="entry name" value="Glyco_hydro_3_AS"/>
</dbReference>
<dbReference type="Gene3D" id="3.40.50.1700">
    <property type="entry name" value="Glycoside hydrolase family 3 C-terminal domain"/>
    <property type="match status" value="1"/>
</dbReference>
<dbReference type="EMBL" id="AGEK01000016">
    <property type="protein sequence ID" value="EHO73041.1"/>
    <property type="molecule type" value="Genomic_DNA"/>
</dbReference>
<protein>
    <recommendedName>
        <fullName evidence="3">beta-glucosidase</fullName>
        <ecNumber evidence="3">3.2.1.21</ecNumber>
    </recommendedName>
</protein>
<evidence type="ECO:0000259" key="9">
    <source>
        <dbReference type="SMART" id="SM01217"/>
    </source>
</evidence>
<dbReference type="InterPro" id="IPR013783">
    <property type="entry name" value="Ig-like_fold"/>
</dbReference>
<dbReference type="SUPFAM" id="SSF51445">
    <property type="entry name" value="(Trans)glycosidases"/>
    <property type="match status" value="1"/>
</dbReference>
<evidence type="ECO:0000256" key="8">
    <source>
        <dbReference type="SAM" id="SignalP"/>
    </source>
</evidence>
<dbReference type="InterPro" id="IPR036881">
    <property type="entry name" value="Glyco_hydro_3_C_sf"/>
</dbReference>
<dbReference type="FunFam" id="2.60.40.10:FF:000495">
    <property type="entry name" value="Periplasmic beta-glucosidase"/>
    <property type="match status" value="1"/>
</dbReference>
<dbReference type="HOGENOM" id="CLU_004542_5_1_10"/>
<dbReference type="Gene3D" id="2.60.40.10">
    <property type="entry name" value="Immunoglobulins"/>
    <property type="match status" value="1"/>
</dbReference>
<dbReference type="Pfam" id="PF00933">
    <property type="entry name" value="Glyco_hydro_3"/>
    <property type="match status" value="1"/>
</dbReference>
<dbReference type="GO" id="GO:0008422">
    <property type="term" value="F:beta-glucosidase activity"/>
    <property type="evidence" value="ECO:0007669"/>
    <property type="project" value="UniProtKB-EC"/>
</dbReference>
<keyword evidence="11" id="KW-1185">Reference proteome</keyword>
<reference evidence="10 11" key="1">
    <citation type="submission" date="2011-12" db="EMBL/GenBank/DDBJ databases">
        <title>The Genome Sequence of Prevotella maculosa OT 289.</title>
        <authorList>
            <consortium name="The Broad Institute Genome Sequencing Platform"/>
            <person name="Earl A."/>
            <person name="Ward D."/>
            <person name="Feldgarden M."/>
            <person name="Gevers D."/>
            <person name="Izard J."/>
            <person name="Blanton J.M."/>
            <person name="Mathney J."/>
            <person name="Tanner A.C."/>
            <person name="Dewhirst F.E."/>
            <person name="Young S.K."/>
            <person name="Zeng Q."/>
            <person name="Gargeya S."/>
            <person name="Fitzgerald M."/>
            <person name="Haas B."/>
            <person name="Abouelleil A."/>
            <person name="Alvarado L."/>
            <person name="Arachchi H.M."/>
            <person name="Berlin A."/>
            <person name="Chapman S.B."/>
            <person name="Gearin G."/>
            <person name="Goldberg J."/>
            <person name="Griggs A."/>
            <person name="Gujja S."/>
            <person name="Hansen M."/>
            <person name="Heiman D."/>
            <person name="Howarth C."/>
            <person name="Larimer J."/>
            <person name="Lui A."/>
            <person name="MacDonald P.J.P."/>
            <person name="McCowen C."/>
            <person name="Montmayeur A."/>
            <person name="Murphy C."/>
            <person name="Neiman D."/>
            <person name="Pearson M."/>
            <person name="Priest M."/>
            <person name="Roberts A."/>
            <person name="Saif S."/>
            <person name="Shea T."/>
            <person name="Sisk P."/>
            <person name="Stolte C."/>
            <person name="Sykes S."/>
            <person name="Wortman J."/>
            <person name="Nusbaum C."/>
            <person name="Birren B."/>
        </authorList>
    </citation>
    <scope>NUCLEOTIDE SEQUENCE [LARGE SCALE GENOMIC DNA]</scope>
    <source>
        <strain evidence="10 11">OT 289</strain>
    </source>
</reference>
<proteinExistence type="inferred from homology"/>
<dbReference type="Gene3D" id="3.20.20.300">
    <property type="entry name" value="Glycoside hydrolase, family 3, N-terminal domain"/>
    <property type="match status" value="1"/>
</dbReference>
<dbReference type="EC" id="3.2.1.21" evidence="3"/>
<name>H1HKE0_9BACT</name>
<feature type="signal peptide" evidence="8">
    <location>
        <begin position="1"/>
        <end position="19"/>
    </location>
</feature>
<dbReference type="STRING" id="999422.HMPREF9944_00634"/>
<gene>
    <name evidence="10" type="ORF">HMPREF9944_00634</name>
</gene>
<keyword evidence="5 7" id="KW-0378">Hydrolase</keyword>
<evidence type="ECO:0000256" key="6">
    <source>
        <dbReference type="ARBA" id="ARBA00023295"/>
    </source>
</evidence>
<evidence type="ECO:0000256" key="5">
    <source>
        <dbReference type="ARBA" id="ARBA00022801"/>
    </source>
</evidence>
<dbReference type="Pfam" id="PF14310">
    <property type="entry name" value="Fn3-like"/>
    <property type="match status" value="1"/>
</dbReference>
<accession>H1HKE0</accession>
<keyword evidence="6 7" id="KW-0326">Glycosidase</keyword>
<dbReference type="RefSeq" id="WP_008564377.1">
    <property type="nucleotide sequence ID" value="NZ_JH594501.1"/>
</dbReference>
<dbReference type="InterPro" id="IPR051915">
    <property type="entry name" value="Cellulose_Degrad_GH3"/>
</dbReference>